<dbReference type="Proteomes" id="UP001301769">
    <property type="component" value="Unassembled WGS sequence"/>
</dbReference>
<organism evidence="2 3">
    <name type="scientific">Rhypophila decipiens</name>
    <dbReference type="NCBI Taxonomy" id="261697"/>
    <lineage>
        <taxon>Eukaryota</taxon>
        <taxon>Fungi</taxon>
        <taxon>Dikarya</taxon>
        <taxon>Ascomycota</taxon>
        <taxon>Pezizomycotina</taxon>
        <taxon>Sordariomycetes</taxon>
        <taxon>Sordariomycetidae</taxon>
        <taxon>Sordariales</taxon>
        <taxon>Naviculisporaceae</taxon>
        <taxon>Rhypophila</taxon>
    </lineage>
</organism>
<evidence type="ECO:0000259" key="1">
    <source>
        <dbReference type="Pfam" id="PF24494"/>
    </source>
</evidence>
<protein>
    <recommendedName>
        <fullName evidence="1">DUF7587 domain-containing protein</fullName>
    </recommendedName>
</protein>
<keyword evidence="3" id="KW-1185">Reference proteome</keyword>
<dbReference type="EMBL" id="MU858109">
    <property type="protein sequence ID" value="KAK4213386.1"/>
    <property type="molecule type" value="Genomic_DNA"/>
</dbReference>
<dbReference type="InterPro" id="IPR056009">
    <property type="entry name" value="DUF7587"/>
</dbReference>
<sequence length="309" mass="36180">MPGQTDVVRSKQILVSRWGKHAIRQKFNLEVNVWMIKSDNNPPRSTQIYFREGCHEHRMMKYHYGNHLVRLVTNSRTNGFINGRPLEKVAIQIQTCGSAPGDGPHRPEYVYRVFHNGHPHGGTKARGFGVPGREIDPLFFQILLQKHLKWTCRELSPFTSVTNELGKAVRICAFYYARRMKGIRIPKIKTSGPGWKHWDMKVWCVGDLVERLGLTPHEYFSNEWLIENEIPEQAVVQCTSWEHIIRMAHMEGARAEYLLAKKLYERIKERLARIGKQKRIREMELERIIHGERTRKRARGFSSMSNKRN</sequence>
<dbReference type="AlphaFoldDB" id="A0AAN6Y709"/>
<reference evidence="2" key="1">
    <citation type="journal article" date="2023" name="Mol. Phylogenet. Evol.">
        <title>Genome-scale phylogeny and comparative genomics of the fungal order Sordariales.</title>
        <authorList>
            <person name="Hensen N."/>
            <person name="Bonometti L."/>
            <person name="Westerberg I."/>
            <person name="Brannstrom I.O."/>
            <person name="Guillou S."/>
            <person name="Cros-Aarteil S."/>
            <person name="Calhoun S."/>
            <person name="Haridas S."/>
            <person name="Kuo A."/>
            <person name="Mondo S."/>
            <person name="Pangilinan J."/>
            <person name="Riley R."/>
            <person name="LaButti K."/>
            <person name="Andreopoulos B."/>
            <person name="Lipzen A."/>
            <person name="Chen C."/>
            <person name="Yan M."/>
            <person name="Daum C."/>
            <person name="Ng V."/>
            <person name="Clum A."/>
            <person name="Steindorff A."/>
            <person name="Ohm R.A."/>
            <person name="Martin F."/>
            <person name="Silar P."/>
            <person name="Natvig D.O."/>
            <person name="Lalanne C."/>
            <person name="Gautier V."/>
            <person name="Ament-Velasquez S.L."/>
            <person name="Kruys A."/>
            <person name="Hutchinson M.I."/>
            <person name="Powell A.J."/>
            <person name="Barry K."/>
            <person name="Miller A.N."/>
            <person name="Grigoriev I.V."/>
            <person name="Debuchy R."/>
            <person name="Gladieux P."/>
            <person name="Hiltunen Thoren M."/>
            <person name="Johannesson H."/>
        </authorList>
    </citation>
    <scope>NUCLEOTIDE SEQUENCE</scope>
    <source>
        <strain evidence="2">PSN293</strain>
    </source>
</reference>
<gene>
    <name evidence="2" type="ORF">QBC37DRAFT_374052</name>
</gene>
<accession>A0AAN6Y709</accession>
<evidence type="ECO:0000313" key="3">
    <source>
        <dbReference type="Proteomes" id="UP001301769"/>
    </source>
</evidence>
<name>A0AAN6Y709_9PEZI</name>
<evidence type="ECO:0000313" key="2">
    <source>
        <dbReference type="EMBL" id="KAK4213386.1"/>
    </source>
</evidence>
<reference evidence="2" key="2">
    <citation type="submission" date="2023-05" db="EMBL/GenBank/DDBJ databases">
        <authorList>
            <consortium name="Lawrence Berkeley National Laboratory"/>
            <person name="Steindorff A."/>
            <person name="Hensen N."/>
            <person name="Bonometti L."/>
            <person name="Westerberg I."/>
            <person name="Brannstrom I.O."/>
            <person name="Guillou S."/>
            <person name="Cros-Aarteil S."/>
            <person name="Calhoun S."/>
            <person name="Haridas S."/>
            <person name="Kuo A."/>
            <person name="Mondo S."/>
            <person name="Pangilinan J."/>
            <person name="Riley R."/>
            <person name="Labutti K."/>
            <person name="Andreopoulos B."/>
            <person name="Lipzen A."/>
            <person name="Chen C."/>
            <person name="Yanf M."/>
            <person name="Daum C."/>
            <person name="Ng V."/>
            <person name="Clum A."/>
            <person name="Ohm R."/>
            <person name="Martin F."/>
            <person name="Silar P."/>
            <person name="Natvig D."/>
            <person name="Lalanne C."/>
            <person name="Gautier V."/>
            <person name="Ament-Velasquez S.L."/>
            <person name="Kruys A."/>
            <person name="Hutchinson M.I."/>
            <person name="Powell A.J."/>
            <person name="Barry K."/>
            <person name="Miller A.N."/>
            <person name="Grigoriev I.V."/>
            <person name="Debuchy R."/>
            <person name="Gladieux P."/>
            <person name="Thoren M.H."/>
            <person name="Johannesson H."/>
        </authorList>
    </citation>
    <scope>NUCLEOTIDE SEQUENCE</scope>
    <source>
        <strain evidence="2">PSN293</strain>
    </source>
</reference>
<comment type="caution">
    <text evidence="2">The sequence shown here is derived from an EMBL/GenBank/DDBJ whole genome shotgun (WGS) entry which is preliminary data.</text>
</comment>
<feature type="domain" description="DUF7587" evidence="1">
    <location>
        <begin position="107"/>
        <end position="242"/>
    </location>
</feature>
<dbReference type="Pfam" id="PF24494">
    <property type="entry name" value="DUF7587"/>
    <property type="match status" value="1"/>
</dbReference>
<proteinExistence type="predicted"/>